<dbReference type="GO" id="GO:0000139">
    <property type="term" value="C:Golgi membrane"/>
    <property type="evidence" value="ECO:0007669"/>
    <property type="project" value="UniProtKB-SubCell"/>
</dbReference>
<evidence type="ECO:0000256" key="4">
    <source>
        <dbReference type="ARBA" id="ARBA00022448"/>
    </source>
</evidence>
<comment type="subcellular location">
    <subcellularLocation>
        <location evidence="1">Golgi apparatus membrane</location>
        <topology evidence="1">Peripheral membrane protein</topology>
    </subcellularLocation>
</comment>
<evidence type="ECO:0000256" key="5">
    <source>
        <dbReference type="ARBA" id="ARBA00022927"/>
    </source>
</evidence>
<keyword evidence="5" id="KW-0653">Protein transport</keyword>
<evidence type="ECO:0000256" key="2">
    <source>
        <dbReference type="ARBA" id="ARBA00006419"/>
    </source>
</evidence>
<dbReference type="Proteomes" id="UP000515908">
    <property type="component" value="Chromosome 12"/>
</dbReference>
<keyword evidence="7" id="KW-0472">Membrane</keyword>
<dbReference type="GO" id="GO:0017119">
    <property type="term" value="C:Golgi transport complex"/>
    <property type="evidence" value="ECO:0007669"/>
    <property type="project" value="InterPro"/>
</dbReference>
<keyword evidence="4" id="KW-0813">Transport</keyword>
<dbReference type="InterPro" id="IPR007255">
    <property type="entry name" value="COG8"/>
</dbReference>
<organism evidence="9 10">
    <name type="scientific">Angomonas deanei</name>
    <dbReference type="NCBI Taxonomy" id="59799"/>
    <lineage>
        <taxon>Eukaryota</taxon>
        <taxon>Discoba</taxon>
        <taxon>Euglenozoa</taxon>
        <taxon>Kinetoplastea</taxon>
        <taxon>Metakinetoplastina</taxon>
        <taxon>Trypanosomatida</taxon>
        <taxon>Trypanosomatidae</taxon>
        <taxon>Strigomonadinae</taxon>
        <taxon>Angomonas</taxon>
    </lineage>
</organism>
<comment type="similarity">
    <text evidence="2">Belongs to the COG8 family.</text>
</comment>
<dbReference type="OrthoDB" id="1661054at2759"/>
<gene>
    <name evidence="9" type="ORF">ADEAN_000619700</name>
</gene>
<dbReference type="GO" id="GO:0006891">
    <property type="term" value="P:intra-Golgi vesicle-mediated transport"/>
    <property type="evidence" value="ECO:0007669"/>
    <property type="project" value="TreeGrafter"/>
</dbReference>
<reference evidence="9 10" key="1">
    <citation type="submission" date="2020-08" db="EMBL/GenBank/DDBJ databases">
        <authorList>
            <person name="Newling K."/>
            <person name="Davey J."/>
            <person name="Forrester S."/>
        </authorList>
    </citation>
    <scope>NUCLEOTIDE SEQUENCE [LARGE SCALE GENOMIC DNA]</scope>
    <source>
        <strain evidence="10">Crithidia deanei Carvalho (ATCC PRA-265)</strain>
    </source>
</reference>
<dbReference type="PANTHER" id="PTHR21311:SF0">
    <property type="entry name" value="CONSERVED OLIGOMERIC GOLGI COMPLEX SUBUNIT 8"/>
    <property type="match status" value="1"/>
</dbReference>
<evidence type="ECO:0000256" key="7">
    <source>
        <dbReference type="ARBA" id="ARBA00023136"/>
    </source>
</evidence>
<sequence>MNSARQEIASLVVDNYEFLVSSQQVNTDVLQVTHEALNDSRQISTAIGGLANNEKVILDVQGQWKSTNQLLRAANQQQQLITSLLDAPALVTECVKSHLYNEVTLIIDLIQKGLTAAPADPTLQRLERDVERHLADSVDHIVIPRLSQRIVTDELFKIISFLRRLGVSQSSLSDIFLREKDNFLSQMWEETNTIKVPLTRALRCISIYKTYVSEVVLQYEVCLQQDEDELDLLRLFCVKHTKLFVTTFTESISNITSCTELPLIAEQWQTTSPVLTKMHIDVSCAVNASLLTRVKEIFSYHMEQTMTNYRTSSRNFSWRSVPVTSIDLSTGISQLTTPPTQLLHWTPLAYALNGVLGSFNYVRKCMEAGVQQHCAEWVVYLLHCIVGDLRSICERVASAPTENPDRPALENYVRCFLQLFYPYLVSRLQTVLSPANIAWVESQIREDISLLEEGYAKPQQLS</sequence>
<keyword evidence="6" id="KW-0333">Golgi apparatus</keyword>
<keyword evidence="10" id="KW-1185">Reference proteome</keyword>
<dbReference type="SUPFAM" id="SSF74788">
    <property type="entry name" value="Cullin repeat-like"/>
    <property type="match status" value="1"/>
</dbReference>
<dbReference type="AlphaFoldDB" id="A0A7G2CG26"/>
<proteinExistence type="inferred from homology"/>
<dbReference type="EMBL" id="LR877156">
    <property type="protein sequence ID" value="CAD2218706.1"/>
    <property type="molecule type" value="Genomic_DNA"/>
</dbReference>
<dbReference type="Pfam" id="PF04124">
    <property type="entry name" value="Dor1"/>
    <property type="match status" value="1"/>
</dbReference>
<dbReference type="PANTHER" id="PTHR21311">
    <property type="entry name" value="CONSERVED OLIGOMERIC GOLGI COMPLEX COMPONENT 8"/>
    <property type="match status" value="1"/>
</dbReference>
<protein>
    <recommendedName>
        <fullName evidence="3">Conserved oligomeric Golgi complex subunit 8</fullName>
    </recommendedName>
    <alternativeName>
        <fullName evidence="8">Component of oligomeric Golgi complex 8</fullName>
    </alternativeName>
</protein>
<name>A0A7G2CG26_9TRYP</name>
<evidence type="ECO:0000256" key="1">
    <source>
        <dbReference type="ARBA" id="ARBA00004395"/>
    </source>
</evidence>
<evidence type="ECO:0000256" key="8">
    <source>
        <dbReference type="ARBA" id="ARBA00031347"/>
    </source>
</evidence>
<dbReference type="VEuPathDB" id="TriTrypDB:ADEAN_000619700"/>
<dbReference type="InterPro" id="IPR016159">
    <property type="entry name" value="Cullin_repeat-like_dom_sf"/>
</dbReference>
<evidence type="ECO:0000256" key="3">
    <source>
        <dbReference type="ARBA" id="ARBA00020983"/>
    </source>
</evidence>
<evidence type="ECO:0000313" key="10">
    <source>
        <dbReference type="Proteomes" id="UP000515908"/>
    </source>
</evidence>
<evidence type="ECO:0000256" key="6">
    <source>
        <dbReference type="ARBA" id="ARBA00023034"/>
    </source>
</evidence>
<dbReference type="GO" id="GO:0015031">
    <property type="term" value="P:protein transport"/>
    <property type="evidence" value="ECO:0007669"/>
    <property type="project" value="UniProtKB-KW"/>
</dbReference>
<accession>A0A7G2CG26</accession>
<evidence type="ECO:0000313" key="9">
    <source>
        <dbReference type="EMBL" id="CAD2218706.1"/>
    </source>
</evidence>